<protein>
    <recommendedName>
        <fullName evidence="3">Trigger factor C-terminal domain-containing protein</fullName>
    </recommendedName>
</protein>
<organism evidence="1 2">
    <name type="scientific">Claveliimonas monacensis</name>
    <dbReference type="NCBI Taxonomy" id="2779351"/>
    <lineage>
        <taxon>Bacteria</taxon>
        <taxon>Bacillati</taxon>
        <taxon>Bacillota</taxon>
        <taxon>Clostridia</taxon>
        <taxon>Lachnospirales</taxon>
        <taxon>Lachnospiraceae</taxon>
        <taxon>Claveliimonas</taxon>
    </lineage>
</organism>
<reference evidence="1 2" key="1">
    <citation type="submission" date="2020-10" db="EMBL/GenBank/DDBJ databases">
        <title>ChiBAC.</title>
        <authorList>
            <person name="Zenner C."/>
            <person name="Hitch T.C.A."/>
            <person name="Clavel T."/>
        </authorList>
    </citation>
    <scope>NUCLEOTIDE SEQUENCE [LARGE SCALE GENOMIC DNA]</scope>
    <source>
        <strain evidence="1 2">DSM 108991</strain>
    </source>
</reference>
<dbReference type="EMBL" id="JADCKL010000007">
    <property type="protein sequence ID" value="MBE5063581.1"/>
    <property type="molecule type" value="Genomic_DNA"/>
</dbReference>
<comment type="caution">
    <text evidence="1">The sequence shown here is derived from an EMBL/GenBank/DDBJ whole genome shotgun (WGS) entry which is preliminary data.</text>
</comment>
<name>A0ABR9RKT4_9FIRM</name>
<dbReference type="Gene3D" id="3.10.50.40">
    <property type="match status" value="1"/>
</dbReference>
<dbReference type="InterPro" id="IPR037041">
    <property type="entry name" value="Trigger_fac_C_sf"/>
</dbReference>
<dbReference type="Gene3D" id="1.10.3120.10">
    <property type="entry name" value="Trigger factor, C-terminal domain"/>
    <property type="match status" value="1"/>
</dbReference>
<dbReference type="SUPFAM" id="SSF109998">
    <property type="entry name" value="Triger factor/SurA peptide-binding domain-like"/>
    <property type="match status" value="1"/>
</dbReference>
<dbReference type="InterPro" id="IPR027304">
    <property type="entry name" value="Trigger_fact/SurA_dom_sf"/>
</dbReference>
<accession>A0ABR9RKT4</accession>
<evidence type="ECO:0000313" key="2">
    <source>
        <dbReference type="Proteomes" id="UP000758652"/>
    </source>
</evidence>
<dbReference type="Proteomes" id="UP000758652">
    <property type="component" value="Unassembled WGS sequence"/>
</dbReference>
<gene>
    <name evidence="1" type="ORF">INF30_09935</name>
</gene>
<keyword evidence="2" id="KW-1185">Reference proteome</keyword>
<sequence>MRSKLTQCYDYRQLAVPEELKKWRFPESQIDEELEALARDHSSEQQMEGPVKDGHSVQCTCLKDEKGNWEGRTVLLYPGRSLPGAQEAEQAVLGKRQGETFSCQLKARTLVLKVEKVVEKRTLTVGDTLVGLLGLPGVETVEDYRRWYHEKHDQAYRDKASIRICQFWLEAILRESTFDVDEAEKAAWCHHQAKTHYDALEAAGVDPKKQPDGTSLTEEETMKVMEQEQEKYYLPNVIYCYFCEKDGFSVTEEDMEEMVRQMAAERKEDVEELKKQADFEIFKSVKLQEHTFHMLMREANTYLEV</sequence>
<proteinExistence type="predicted"/>
<evidence type="ECO:0008006" key="3">
    <source>
        <dbReference type="Google" id="ProtNLM"/>
    </source>
</evidence>
<evidence type="ECO:0000313" key="1">
    <source>
        <dbReference type="EMBL" id="MBE5063581.1"/>
    </source>
</evidence>
<dbReference type="InterPro" id="IPR046357">
    <property type="entry name" value="PPIase_dom_sf"/>
</dbReference>
<dbReference type="RefSeq" id="WP_205148126.1">
    <property type="nucleotide sequence ID" value="NZ_JADCKL010000007.1"/>
</dbReference>